<dbReference type="PANTHER" id="PTHR33494:SF1">
    <property type="entry name" value="C2H2-TYPE DOMAIN-CONTAINING PROTEIN-RELATED"/>
    <property type="match status" value="1"/>
</dbReference>
<dbReference type="EMBL" id="JAHRHJ020000008">
    <property type="protein sequence ID" value="KAH9304607.1"/>
    <property type="molecule type" value="Genomic_DNA"/>
</dbReference>
<organism evidence="3 4">
    <name type="scientific">Taxus chinensis</name>
    <name type="common">Chinese yew</name>
    <name type="synonym">Taxus wallichiana var. chinensis</name>
    <dbReference type="NCBI Taxonomy" id="29808"/>
    <lineage>
        <taxon>Eukaryota</taxon>
        <taxon>Viridiplantae</taxon>
        <taxon>Streptophyta</taxon>
        <taxon>Embryophyta</taxon>
        <taxon>Tracheophyta</taxon>
        <taxon>Spermatophyta</taxon>
        <taxon>Pinopsida</taxon>
        <taxon>Pinidae</taxon>
        <taxon>Conifers II</taxon>
        <taxon>Cupressales</taxon>
        <taxon>Taxaceae</taxon>
        <taxon>Taxus</taxon>
    </lineage>
</organism>
<dbReference type="InterPro" id="IPR057939">
    <property type="entry name" value="TRF2_HOY1_PH"/>
</dbReference>
<name>A0AA38CS00_TAXCH</name>
<comment type="caution">
    <text evidence="3">The sequence shown here is derived from an EMBL/GenBank/DDBJ whole genome shotgun (WGS) entry which is preliminary data.</text>
</comment>
<dbReference type="OMA" id="CKQPPAM"/>
<keyword evidence="4" id="KW-1185">Reference proteome</keyword>
<protein>
    <recommendedName>
        <fullName evidence="2">TRF2/HOY1 PH-like domain-containing protein</fullName>
    </recommendedName>
</protein>
<feature type="domain" description="TRF2/HOY1 PH-like" evidence="2">
    <location>
        <begin position="146"/>
        <end position="263"/>
    </location>
</feature>
<evidence type="ECO:0000313" key="4">
    <source>
        <dbReference type="Proteomes" id="UP000824469"/>
    </source>
</evidence>
<dbReference type="Proteomes" id="UP000824469">
    <property type="component" value="Unassembled WGS sequence"/>
</dbReference>
<sequence>MVQFVNNRTPESTVVTSGTTVSSCNSAQSITGLSSSGRNVKVEIDEEEGRPTSFKRPKFAAPAHQQQWSLGTSTIRAQAAYFNPLDEPSPLGLTLRKTPSLLDLIQMKLSQEDPTYTDSLNPDAVKRKDARSAAAQASADKLKASNFPVSVLRIGTWECVSRYEGDLVAKCYFAKHKLVWEVLDGGLKSKIEIQWSDITALKASCPETEAGTLDIEVSRPPLFFRETNPQPRKHTLWQATSDFTGGQATICRRHFLQCPQGLLSRHYEKLIQCDPRLNVLSKKPFLSRDSPYFDTRSAAFQDQNEHSCYGNVQDDTPHMMPPFNHLKNEYLAPFSCIPEVPQSASQTLVPKSEALDPEVRTAEATLLETTSPSSVMDSRAIEDHSSSDNDDLNMKGSNQCEQLRISESLNGLLDPGSGLFATSMSNLVSQI</sequence>
<evidence type="ECO:0000313" key="3">
    <source>
        <dbReference type="EMBL" id="KAH9304607.1"/>
    </source>
</evidence>
<dbReference type="PANTHER" id="PTHR33494">
    <property type="entry name" value="OS02G0793800 PROTEIN"/>
    <property type="match status" value="1"/>
</dbReference>
<proteinExistence type="predicted"/>
<accession>A0AA38CS00</accession>
<dbReference type="Pfam" id="PF24818">
    <property type="entry name" value="PH_TRF2_HOY1"/>
    <property type="match status" value="1"/>
</dbReference>
<evidence type="ECO:0000259" key="2">
    <source>
        <dbReference type="Pfam" id="PF24818"/>
    </source>
</evidence>
<reference evidence="3 4" key="1">
    <citation type="journal article" date="2021" name="Nat. Plants">
        <title>The Taxus genome provides insights into paclitaxel biosynthesis.</title>
        <authorList>
            <person name="Xiong X."/>
            <person name="Gou J."/>
            <person name="Liao Q."/>
            <person name="Li Y."/>
            <person name="Zhou Q."/>
            <person name="Bi G."/>
            <person name="Li C."/>
            <person name="Du R."/>
            <person name="Wang X."/>
            <person name="Sun T."/>
            <person name="Guo L."/>
            <person name="Liang H."/>
            <person name="Lu P."/>
            <person name="Wu Y."/>
            <person name="Zhang Z."/>
            <person name="Ro D.K."/>
            <person name="Shang Y."/>
            <person name="Huang S."/>
            <person name="Yan J."/>
        </authorList>
    </citation>
    <scope>NUCLEOTIDE SEQUENCE [LARGE SCALE GENOMIC DNA]</scope>
    <source>
        <strain evidence="3">Ta-2019</strain>
    </source>
</reference>
<feature type="region of interest" description="Disordered" evidence="1">
    <location>
        <begin position="369"/>
        <end position="394"/>
    </location>
</feature>
<dbReference type="AlphaFoldDB" id="A0AA38CS00"/>
<gene>
    <name evidence="3" type="ORF">KI387_009011</name>
</gene>
<feature type="non-terminal residue" evidence="3">
    <location>
        <position position="1"/>
    </location>
</feature>
<evidence type="ECO:0000256" key="1">
    <source>
        <dbReference type="SAM" id="MobiDB-lite"/>
    </source>
</evidence>